<evidence type="ECO:0000256" key="6">
    <source>
        <dbReference type="ARBA" id="ARBA00023136"/>
    </source>
</evidence>
<keyword evidence="4" id="KW-0125">Carotenoid biosynthesis</keyword>
<dbReference type="NCBIfam" id="TIGR03462">
    <property type="entry name" value="CarR_dom_SF"/>
    <property type="match status" value="1"/>
</dbReference>
<feature type="domain" description="Lycopene cyclase" evidence="10">
    <location>
        <begin position="4"/>
        <end position="94"/>
    </location>
</feature>
<evidence type="ECO:0000256" key="5">
    <source>
        <dbReference type="ARBA" id="ARBA00022989"/>
    </source>
</evidence>
<keyword evidence="5 9" id="KW-1133">Transmembrane helix</keyword>
<keyword evidence="6 9" id="KW-0472">Membrane</keyword>
<evidence type="ECO:0000256" key="9">
    <source>
        <dbReference type="SAM" id="Phobius"/>
    </source>
</evidence>
<dbReference type="Proteomes" id="UP001499978">
    <property type="component" value="Unassembled WGS sequence"/>
</dbReference>
<feature type="transmembrane region" description="Helical" evidence="9">
    <location>
        <begin position="6"/>
        <end position="24"/>
    </location>
</feature>
<evidence type="ECO:0000256" key="1">
    <source>
        <dbReference type="ARBA" id="ARBA00004141"/>
    </source>
</evidence>
<protein>
    <recommendedName>
        <fullName evidence="10">Lycopene cyclase domain-containing protein</fullName>
    </recommendedName>
</protein>
<keyword evidence="7" id="KW-0413">Isomerase</keyword>
<organism evidence="11 12">
    <name type="scientific">Pilimelia columellifera subsp. columellifera</name>
    <dbReference type="NCBI Taxonomy" id="706583"/>
    <lineage>
        <taxon>Bacteria</taxon>
        <taxon>Bacillati</taxon>
        <taxon>Actinomycetota</taxon>
        <taxon>Actinomycetes</taxon>
        <taxon>Micromonosporales</taxon>
        <taxon>Micromonosporaceae</taxon>
        <taxon>Pilimelia</taxon>
    </lineage>
</organism>
<feature type="region of interest" description="Disordered" evidence="8">
    <location>
        <begin position="103"/>
        <end position="143"/>
    </location>
</feature>
<evidence type="ECO:0000256" key="4">
    <source>
        <dbReference type="ARBA" id="ARBA00022746"/>
    </source>
</evidence>
<dbReference type="EMBL" id="BAAARY010000004">
    <property type="protein sequence ID" value="GAA2517476.1"/>
    <property type="molecule type" value="Genomic_DNA"/>
</dbReference>
<evidence type="ECO:0000256" key="8">
    <source>
        <dbReference type="SAM" id="MobiDB-lite"/>
    </source>
</evidence>
<keyword evidence="3 9" id="KW-0812">Transmembrane</keyword>
<proteinExistence type="predicted"/>
<sequence length="143" mass="15259">MGRYTYLAVLAGCLLAAVWLEPLFRVRVLRRWRRLTLTVLPVAAVFILWDLAAIAAGHWTFDPDQTLGVSFGPLPLEEALFFLVVPICALLGFEGVRASLRRRAATTPETTGDPTPDGAAGARANRQAGPSGEPACSTAGGPE</sequence>
<comment type="caution">
    <text evidence="11">The sequence shown here is derived from an EMBL/GenBank/DDBJ whole genome shotgun (WGS) entry which is preliminary data.</text>
</comment>
<evidence type="ECO:0000313" key="11">
    <source>
        <dbReference type="EMBL" id="GAA2517476.1"/>
    </source>
</evidence>
<dbReference type="Pfam" id="PF18916">
    <property type="entry name" value="Lycopene_cyc"/>
    <property type="match status" value="1"/>
</dbReference>
<dbReference type="InterPro" id="IPR017825">
    <property type="entry name" value="Lycopene_cyclase_dom"/>
</dbReference>
<evidence type="ECO:0000256" key="7">
    <source>
        <dbReference type="ARBA" id="ARBA00023235"/>
    </source>
</evidence>
<reference evidence="11 12" key="1">
    <citation type="journal article" date="2019" name="Int. J. Syst. Evol. Microbiol.">
        <title>The Global Catalogue of Microorganisms (GCM) 10K type strain sequencing project: providing services to taxonomists for standard genome sequencing and annotation.</title>
        <authorList>
            <consortium name="The Broad Institute Genomics Platform"/>
            <consortium name="The Broad Institute Genome Sequencing Center for Infectious Disease"/>
            <person name="Wu L."/>
            <person name="Ma J."/>
        </authorList>
    </citation>
    <scope>NUCLEOTIDE SEQUENCE [LARGE SCALE GENOMIC DNA]</scope>
    <source>
        <strain evidence="11 12">JCM 3367</strain>
    </source>
</reference>
<accession>A0ABN3NA09</accession>
<comment type="subcellular location">
    <subcellularLocation>
        <location evidence="1">Membrane</location>
        <topology evidence="1">Multi-pass membrane protein</topology>
    </subcellularLocation>
</comment>
<dbReference type="RefSeq" id="WP_344169747.1">
    <property type="nucleotide sequence ID" value="NZ_BAAARY010000004.1"/>
</dbReference>
<comment type="pathway">
    <text evidence="2">Carotenoid biosynthesis.</text>
</comment>
<evidence type="ECO:0000313" key="12">
    <source>
        <dbReference type="Proteomes" id="UP001499978"/>
    </source>
</evidence>
<evidence type="ECO:0000256" key="3">
    <source>
        <dbReference type="ARBA" id="ARBA00022692"/>
    </source>
</evidence>
<evidence type="ECO:0000256" key="2">
    <source>
        <dbReference type="ARBA" id="ARBA00004829"/>
    </source>
</evidence>
<evidence type="ECO:0000259" key="10">
    <source>
        <dbReference type="Pfam" id="PF18916"/>
    </source>
</evidence>
<name>A0ABN3NA09_9ACTN</name>
<feature type="compositionally biased region" description="Low complexity" evidence="8">
    <location>
        <begin position="105"/>
        <end position="129"/>
    </location>
</feature>
<keyword evidence="12" id="KW-1185">Reference proteome</keyword>
<feature type="transmembrane region" description="Helical" evidence="9">
    <location>
        <begin position="79"/>
        <end position="96"/>
    </location>
</feature>
<gene>
    <name evidence="11" type="ORF">GCM10010201_12900</name>
</gene>
<feature type="transmembrane region" description="Helical" evidence="9">
    <location>
        <begin position="36"/>
        <end position="59"/>
    </location>
</feature>